<dbReference type="AlphaFoldDB" id="A0AA35WGJ7"/>
<proteinExistence type="predicted"/>
<organism evidence="4 5">
    <name type="scientific">Geodia barretti</name>
    <name type="common">Barrett's horny sponge</name>
    <dbReference type="NCBI Taxonomy" id="519541"/>
    <lineage>
        <taxon>Eukaryota</taxon>
        <taxon>Metazoa</taxon>
        <taxon>Porifera</taxon>
        <taxon>Demospongiae</taxon>
        <taxon>Heteroscleromorpha</taxon>
        <taxon>Tetractinellida</taxon>
        <taxon>Astrophorina</taxon>
        <taxon>Geodiidae</taxon>
        <taxon>Geodia</taxon>
    </lineage>
</organism>
<sequence length="531" mass="56991">MKKSKKEERGLFAEAASSGKRELVLRKDAVTEKVVQAIEGGEDTSMFAVTSLNNLQLSGFAGVARLSRVGGLTALLQLGLVENGLDSLPDEIGCLPRLKLLDVSRNKLSSLPTSLFLLPALQTLIIANNCLTDSSFPEDMAGEVLPQLHQLDVTGNKLTSLPSFLSMTTQLAELRVAHNSLSSLSPALVQSLVGLRVLEAQENQLKSLPHELAACSKLKTVRLEGNPLKDRRLLKLVAQHGTHKPKAVLDYLASRGPGPAPVGKKKGKTKAAVQSDGEEEDVEFSLQLPEVAVVRPQQGKGLEVVATGNARKVRPYLVCTVMRGVALATEDSMREFISLQTKLHDTVCKRRRSATIATHDLAKVTPPVSYRVAPATDVAMTPLGWSEEVKVQQFLDHVEANKPGSGGRKAKGVDTTAASLFKYLQYVDSGEMVYLQDSSGSVISLPPLTNSHNTKVSESTTDLLVEVTSSESLLAAKVAMDSLVVGVASVMSGGVRVEQVRVVDEAGQLLVLYPSRTDLANSTDIRVSRPL</sequence>
<dbReference type="SMART" id="SM00364">
    <property type="entry name" value="LRR_BAC"/>
    <property type="match status" value="4"/>
</dbReference>
<dbReference type="Gene3D" id="3.80.10.10">
    <property type="entry name" value="Ribonuclease Inhibitor"/>
    <property type="match status" value="2"/>
</dbReference>
<dbReference type="GO" id="GO:0003723">
    <property type="term" value="F:RNA binding"/>
    <property type="evidence" value="ECO:0007669"/>
    <property type="project" value="InterPro"/>
</dbReference>
<dbReference type="SMART" id="SM00873">
    <property type="entry name" value="B3_4"/>
    <property type="match status" value="1"/>
</dbReference>
<dbReference type="PANTHER" id="PTHR10947:SF3">
    <property type="entry name" value="LEUCINE-RICH REPEAT-CONTAINING PROTEIN 47"/>
    <property type="match status" value="1"/>
</dbReference>
<dbReference type="InterPro" id="IPR003591">
    <property type="entry name" value="Leu-rich_rpt_typical-subtyp"/>
</dbReference>
<dbReference type="Proteomes" id="UP001174909">
    <property type="component" value="Unassembled WGS sequence"/>
</dbReference>
<dbReference type="EMBL" id="CASHTH010001534">
    <property type="protein sequence ID" value="CAI8016496.1"/>
    <property type="molecule type" value="Genomic_DNA"/>
</dbReference>
<accession>A0AA35WGJ7</accession>
<gene>
    <name evidence="4" type="ORF">GBAR_LOCUS10114</name>
</gene>
<comment type="caution">
    <text evidence="4">The sequence shown here is derived from an EMBL/GenBank/DDBJ whole genome shotgun (WGS) entry which is preliminary data.</text>
</comment>
<name>A0AA35WGJ7_GEOBA</name>
<evidence type="ECO:0000256" key="2">
    <source>
        <dbReference type="ARBA" id="ARBA00022737"/>
    </source>
</evidence>
<evidence type="ECO:0000256" key="1">
    <source>
        <dbReference type="ARBA" id="ARBA00022614"/>
    </source>
</evidence>
<dbReference type="InterPro" id="IPR045060">
    <property type="entry name" value="Phe-tRNA-ligase_IIc_bsu"/>
</dbReference>
<keyword evidence="5" id="KW-1185">Reference proteome</keyword>
<evidence type="ECO:0000313" key="4">
    <source>
        <dbReference type="EMBL" id="CAI8016496.1"/>
    </source>
</evidence>
<dbReference type="GO" id="GO:0006432">
    <property type="term" value="P:phenylalanyl-tRNA aminoacylation"/>
    <property type="evidence" value="ECO:0007669"/>
    <property type="project" value="InterPro"/>
</dbReference>
<dbReference type="PANTHER" id="PTHR10947">
    <property type="entry name" value="PHENYLALANYL-TRNA SYNTHETASE BETA CHAIN AND LEUCINE-RICH REPEAT-CONTAINING PROTEIN 47"/>
    <property type="match status" value="1"/>
</dbReference>
<keyword evidence="2" id="KW-0677">Repeat</keyword>
<dbReference type="SUPFAM" id="SSF52058">
    <property type="entry name" value="L domain-like"/>
    <property type="match status" value="1"/>
</dbReference>
<dbReference type="InterPro" id="IPR032675">
    <property type="entry name" value="LRR_dom_sf"/>
</dbReference>
<dbReference type="PROSITE" id="PS51450">
    <property type="entry name" value="LRR"/>
    <property type="match status" value="2"/>
</dbReference>
<evidence type="ECO:0000259" key="3">
    <source>
        <dbReference type="SMART" id="SM00873"/>
    </source>
</evidence>
<protein>
    <submittedName>
        <fullName evidence="4">Leucine-rich repeat-containing protein 47</fullName>
    </submittedName>
</protein>
<dbReference type="Pfam" id="PF13855">
    <property type="entry name" value="LRR_8"/>
    <property type="match status" value="2"/>
</dbReference>
<dbReference type="GO" id="GO:0004826">
    <property type="term" value="F:phenylalanine-tRNA ligase activity"/>
    <property type="evidence" value="ECO:0007669"/>
    <property type="project" value="InterPro"/>
</dbReference>
<dbReference type="InterPro" id="IPR005146">
    <property type="entry name" value="B3/B4_tRNA-bd"/>
</dbReference>
<dbReference type="InterPro" id="IPR001611">
    <property type="entry name" value="Leu-rich_rpt"/>
</dbReference>
<feature type="domain" description="B3/B4 tRNA-binding" evidence="3">
    <location>
        <begin position="313"/>
        <end position="492"/>
    </location>
</feature>
<reference evidence="4" key="1">
    <citation type="submission" date="2023-03" db="EMBL/GenBank/DDBJ databases">
        <authorList>
            <person name="Steffen K."/>
            <person name="Cardenas P."/>
        </authorList>
    </citation>
    <scope>NUCLEOTIDE SEQUENCE</scope>
</reference>
<dbReference type="Gene3D" id="3.50.40.10">
    <property type="entry name" value="Phenylalanyl-trna Synthetase, Chain B, domain 3"/>
    <property type="match status" value="1"/>
</dbReference>
<dbReference type="SMART" id="SM00369">
    <property type="entry name" value="LRR_TYP"/>
    <property type="match status" value="5"/>
</dbReference>
<dbReference type="InterPro" id="IPR020825">
    <property type="entry name" value="Phe-tRNA_synthase-like_B3/B4"/>
</dbReference>
<evidence type="ECO:0000313" key="5">
    <source>
        <dbReference type="Proteomes" id="UP001174909"/>
    </source>
</evidence>
<keyword evidence="1" id="KW-0433">Leucine-rich repeat</keyword>